<dbReference type="Gene3D" id="3.40.50.720">
    <property type="entry name" value="NAD(P)-binding Rossmann-like Domain"/>
    <property type="match status" value="1"/>
</dbReference>
<accession>A0A5S6Q7N4</accession>
<dbReference type="Pfam" id="PF13602">
    <property type="entry name" value="ADH_zinc_N_2"/>
    <property type="match status" value="1"/>
</dbReference>
<organism evidence="7 8">
    <name type="scientific">Trichuris muris</name>
    <name type="common">Mouse whipworm</name>
    <dbReference type="NCBI Taxonomy" id="70415"/>
    <lineage>
        <taxon>Eukaryota</taxon>
        <taxon>Metazoa</taxon>
        <taxon>Ecdysozoa</taxon>
        <taxon>Nematoda</taxon>
        <taxon>Enoplea</taxon>
        <taxon>Dorylaimia</taxon>
        <taxon>Trichinellida</taxon>
        <taxon>Trichuridae</taxon>
        <taxon>Trichuris</taxon>
    </lineage>
</organism>
<keyword evidence="4" id="KW-0560">Oxidoreductase</keyword>
<evidence type="ECO:0000256" key="2">
    <source>
        <dbReference type="ARBA" id="ARBA00010371"/>
    </source>
</evidence>
<comment type="subcellular location">
    <subcellularLocation>
        <location evidence="1">Mitochondrion</location>
    </subcellularLocation>
</comment>
<dbReference type="InterPro" id="IPR037397">
    <property type="entry name" value="RTN4IP1"/>
</dbReference>
<dbReference type="Gene3D" id="3.90.180.10">
    <property type="entry name" value="Medium-chain alcohol dehydrogenases, catalytic domain"/>
    <property type="match status" value="1"/>
</dbReference>
<proteinExistence type="inferred from homology"/>
<dbReference type="AlphaFoldDB" id="A0A5S6Q7N4"/>
<evidence type="ECO:0000256" key="1">
    <source>
        <dbReference type="ARBA" id="ARBA00004173"/>
    </source>
</evidence>
<dbReference type="SMART" id="SM00829">
    <property type="entry name" value="PKS_ER"/>
    <property type="match status" value="1"/>
</dbReference>
<evidence type="ECO:0000256" key="3">
    <source>
        <dbReference type="ARBA" id="ARBA00022946"/>
    </source>
</evidence>
<feature type="domain" description="Enoyl reductase (ER)" evidence="6">
    <location>
        <begin position="31"/>
        <end position="369"/>
    </location>
</feature>
<dbReference type="WBParaSite" id="TMUE_1000003224.1">
    <property type="protein sequence ID" value="TMUE_1000003224.1"/>
    <property type="gene ID" value="WBGene00293119"/>
</dbReference>
<dbReference type="InterPro" id="IPR020843">
    <property type="entry name" value="ER"/>
</dbReference>
<evidence type="ECO:0000313" key="8">
    <source>
        <dbReference type="WBParaSite" id="TMUE_1000003224.1"/>
    </source>
</evidence>
<evidence type="ECO:0000259" key="6">
    <source>
        <dbReference type="SMART" id="SM00829"/>
    </source>
</evidence>
<dbReference type="InterPro" id="IPR036291">
    <property type="entry name" value="NAD(P)-bd_dom_sf"/>
</dbReference>
<dbReference type="CDD" id="cd08248">
    <property type="entry name" value="RTN4I1"/>
    <property type="match status" value="1"/>
</dbReference>
<name>A0A5S6Q7N4_TRIMR</name>
<dbReference type="InterPro" id="IPR013154">
    <property type="entry name" value="ADH-like_N"/>
</dbReference>
<dbReference type="GO" id="GO:0005739">
    <property type="term" value="C:mitochondrion"/>
    <property type="evidence" value="ECO:0007669"/>
    <property type="project" value="UniProtKB-SubCell"/>
</dbReference>
<reference evidence="8" key="1">
    <citation type="submission" date="2019-12" db="UniProtKB">
        <authorList>
            <consortium name="WormBaseParasite"/>
        </authorList>
    </citation>
    <scope>IDENTIFICATION</scope>
</reference>
<keyword evidence="7" id="KW-1185">Reference proteome</keyword>
<sequence>MLEKLRHNLLATASWSLRGRCMSAWQVQSAGKDSQLELKQLPMPIIRHPDDVLVKVKAFSVNPIDLRMKEGYGDVLFSTYLKFKTCTPNATRFPLVLGRDFSGTVVQVGGNVVDLKPGDEVFGSVSLESSGTFVDYLVSKEWSIAKKPRTISFAEAASFPHVVTSCWIPLVTLGGLQRRTRPRVFINGGSGGVGTFAIQLTKTYKAEVTVSCSADSFQLVKDLGAEHVIDYKQPNAVDELRSLEKFDIVLNLAVGELAQTGLQMLRDEVGSVYASLVTPLMSNTDEHGLVLGLMKSGLTFGEQFIKHAINGQLYWWSYAYPDGRALRNVARLVDAGKIKPIVSKQFSFSETPLALQQLARGSSRGKIVVMNDAD</sequence>
<keyword evidence="5" id="KW-0496">Mitochondrion</keyword>
<evidence type="ECO:0000256" key="5">
    <source>
        <dbReference type="ARBA" id="ARBA00023128"/>
    </source>
</evidence>
<comment type="similarity">
    <text evidence="2">Belongs to the zinc-containing alcohol dehydrogenase family. Quinone oxidoreductase subfamily.</text>
</comment>
<dbReference type="Pfam" id="PF08240">
    <property type="entry name" value="ADH_N"/>
    <property type="match status" value="1"/>
</dbReference>
<dbReference type="InterPro" id="IPR050700">
    <property type="entry name" value="YIM1/Zinc_Alcohol_DH_Fams"/>
</dbReference>
<dbReference type="PANTHER" id="PTHR11695:SF294">
    <property type="entry name" value="RETICULON-4-INTERACTING PROTEIN 1, MITOCHONDRIAL"/>
    <property type="match status" value="1"/>
</dbReference>
<dbReference type="STRING" id="70415.A0A5S6Q7N4"/>
<dbReference type="PANTHER" id="PTHR11695">
    <property type="entry name" value="ALCOHOL DEHYDROGENASE RELATED"/>
    <property type="match status" value="1"/>
</dbReference>
<dbReference type="InterPro" id="IPR011032">
    <property type="entry name" value="GroES-like_sf"/>
</dbReference>
<protein>
    <submittedName>
        <fullName evidence="8">PKS_ER domain-containing protein</fullName>
    </submittedName>
</protein>
<dbReference type="SUPFAM" id="SSF50129">
    <property type="entry name" value="GroES-like"/>
    <property type="match status" value="1"/>
</dbReference>
<keyword evidence="3" id="KW-0809">Transit peptide</keyword>
<dbReference type="GO" id="GO:0016491">
    <property type="term" value="F:oxidoreductase activity"/>
    <property type="evidence" value="ECO:0007669"/>
    <property type="project" value="UniProtKB-KW"/>
</dbReference>
<dbReference type="Proteomes" id="UP000046395">
    <property type="component" value="Unassembled WGS sequence"/>
</dbReference>
<dbReference type="SUPFAM" id="SSF51735">
    <property type="entry name" value="NAD(P)-binding Rossmann-fold domains"/>
    <property type="match status" value="1"/>
</dbReference>
<evidence type="ECO:0000256" key="4">
    <source>
        <dbReference type="ARBA" id="ARBA00023002"/>
    </source>
</evidence>
<evidence type="ECO:0000313" key="7">
    <source>
        <dbReference type="Proteomes" id="UP000046395"/>
    </source>
</evidence>
<dbReference type="FunFam" id="3.40.50.720:FF:000147">
    <property type="entry name" value="Reticulon-4-interacting protein 1 homolog, mitochondrial"/>
    <property type="match status" value="1"/>
</dbReference>